<organism evidence="3 4">
    <name type="scientific">Cercophora scortea</name>
    <dbReference type="NCBI Taxonomy" id="314031"/>
    <lineage>
        <taxon>Eukaryota</taxon>
        <taxon>Fungi</taxon>
        <taxon>Dikarya</taxon>
        <taxon>Ascomycota</taxon>
        <taxon>Pezizomycotina</taxon>
        <taxon>Sordariomycetes</taxon>
        <taxon>Sordariomycetidae</taxon>
        <taxon>Sordariales</taxon>
        <taxon>Lasiosphaeriaceae</taxon>
        <taxon>Cercophora</taxon>
    </lineage>
</organism>
<feature type="region of interest" description="Disordered" evidence="2">
    <location>
        <begin position="338"/>
        <end position="382"/>
    </location>
</feature>
<evidence type="ECO:0000256" key="1">
    <source>
        <dbReference type="ARBA" id="ARBA00005595"/>
    </source>
</evidence>
<accession>A0AAE0MJV6</accession>
<sequence>MQGFNMGRYVPPEHEGVHSGNALLKKHPLGSRASKLASQGILTVRFEMPFAVWCAHCPKPTIIGQGVRFNAEKKRVGSYHTTPIYAFTIRHTACGGALEIRTDPQHTAYIVVSGGTKRDTGGANDDSLVRGGDEGYAIQTQKERADARETAFAKLEKTIADRARLDAARGRIGELHDATDRSWDDPYARNQLLRKTFRVGRVEREKEFAGTEALRDRMSLGIELLPATAEDARRAELVDFGAAPERGGGGSDAVVQRALARPLFEGGAGAERGKRKAADGGKPIKAEIAAAKMRETLVSEIVGNTRAAMDPFLGFGARDKTATTPFRLPGVKRRRVIEEELSAGPPSGIIQEGQDGGGGGRASEEVAAGPSNSLVVYSSDSD</sequence>
<evidence type="ECO:0000256" key="2">
    <source>
        <dbReference type="SAM" id="MobiDB-lite"/>
    </source>
</evidence>
<dbReference type="InterPro" id="IPR007590">
    <property type="entry name" value="Saf4/Yju2"/>
</dbReference>
<evidence type="ECO:0000313" key="3">
    <source>
        <dbReference type="EMBL" id="KAK3333769.1"/>
    </source>
</evidence>
<dbReference type="PANTHER" id="PTHR12111">
    <property type="entry name" value="SPLICING FACTOR YJU2"/>
    <property type="match status" value="1"/>
</dbReference>
<dbReference type="GO" id="GO:0005684">
    <property type="term" value="C:U2-type spliceosomal complex"/>
    <property type="evidence" value="ECO:0007669"/>
    <property type="project" value="TreeGrafter"/>
</dbReference>
<reference evidence="3" key="1">
    <citation type="journal article" date="2023" name="Mol. Phylogenet. Evol.">
        <title>Genome-scale phylogeny and comparative genomics of the fungal order Sordariales.</title>
        <authorList>
            <person name="Hensen N."/>
            <person name="Bonometti L."/>
            <person name="Westerberg I."/>
            <person name="Brannstrom I.O."/>
            <person name="Guillou S."/>
            <person name="Cros-Aarteil S."/>
            <person name="Calhoun S."/>
            <person name="Haridas S."/>
            <person name="Kuo A."/>
            <person name="Mondo S."/>
            <person name="Pangilinan J."/>
            <person name="Riley R."/>
            <person name="LaButti K."/>
            <person name="Andreopoulos B."/>
            <person name="Lipzen A."/>
            <person name="Chen C."/>
            <person name="Yan M."/>
            <person name="Daum C."/>
            <person name="Ng V."/>
            <person name="Clum A."/>
            <person name="Steindorff A."/>
            <person name="Ohm R.A."/>
            <person name="Martin F."/>
            <person name="Silar P."/>
            <person name="Natvig D.O."/>
            <person name="Lalanne C."/>
            <person name="Gautier V."/>
            <person name="Ament-Velasquez S.L."/>
            <person name="Kruys A."/>
            <person name="Hutchinson M.I."/>
            <person name="Powell A.J."/>
            <person name="Barry K."/>
            <person name="Miller A.N."/>
            <person name="Grigoriev I.V."/>
            <person name="Debuchy R."/>
            <person name="Gladieux P."/>
            <person name="Hiltunen Thoren M."/>
            <person name="Johannesson H."/>
        </authorList>
    </citation>
    <scope>NUCLEOTIDE SEQUENCE</scope>
    <source>
        <strain evidence="3">SMH4131-1</strain>
    </source>
</reference>
<name>A0AAE0MJV6_9PEZI</name>
<proteinExistence type="inferred from homology"/>
<keyword evidence="4" id="KW-1185">Reference proteome</keyword>
<dbReference type="GO" id="GO:0071014">
    <property type="term" value="C:post-mRNA release spliceosomal complex"/>
    <property type="evidence" value="ECO:0007669"/>
    <property type="project" value="TreeGrafter"/>
</dbReference>
<dbReference type="AlphaFoldDB" id="A0AAE0MJV6"/>
<evidence type="ECO:0000313" key="4">
    <source>
        <dbReference type="Proteomes" id="UP001286456"/>
    </source>
</evidence>
<feature type="compositionally biased region" description="Polar residues" evidence="2">
    <location>
        <begin position="370"/>
        <end position="382"/>
    </location>
</feature>
<dbReference type="Proteomes" id="UP001286456">
    <property type="component" value="Unassembled WGS sequence"/>
</dbReference>
<reference evidence="3" key="2">
    <citation type="submission" date="2023-06" db="EMBL/GenBank/DDBJ databases">
        <authorList>
            <consortium name="Lawrence Berkeley National Laboratory"/>
            <person name="Haridas S."/>
            <person name="Hensen N."/>
            <person name="Bonometti L."/>
            <person name="Westerberg I."/>
            <person name="Brannstrom I.O."/>
            <person name="Guillou S."/>
            <person name="Cros-Aarteil S."/>
            <person name="Calhoun S."/>
            <person name="Kuo A."/>
            <person name="Mondo S."/>
            <person name="Pangilinan J."/>
            <person name="Riley R."/>
            <person name="Labutti K."/>
            <person name="Andreopoulos B."/>
            <person name="Lipzen A."/>
            <person name="Chen C."/>
            <person name="Yanf M."/>
            <person name="Daum C."/>
            <person name="Ng V."/>
            <person name="Clum A."/>
            <person name="Steindorff A."/>
            <person name="Ohm R."/>
            <person name="Martin F."/>
            <person name="Silar P."/>
            <person name="Natvig D."/>
            <person name="Lalanne C."/>
            <person name="Gautier V."/>
            <person name="Ament-Velasquez S.L."/>
            <person name="Kruys A."/>
            <person name="Hutchinson M.I."/>
            <person name="Powell A.J."/>
            <person name="Barry K."/>
            <person name="Miller A.N."/>
            <person name="Grigoriev I.V."/>
            <person name="Debuchy R."/>
            <person name="Gladieux P."/>
            <person name="Thoren M.H."/>
            <person name="Johannesson H."/>
        </authorList>
    </citation>
    <scope>NUCLEOTIDE SEQUENCE</scope>
    <source>
        <strain evidence="3">SMH4131-1</strain>
    </source>
</reference>
<protein>
    <submittedName>
        <fullName evidence="3">Uncharacterized protein</fullName>
    </submittedName>
</protein>
<dbReference type="Pfam" id="PF04502">
    <property type="entry name" value="Saf4_Yju2"/>
    <property type="match status" value="1"/>
</dbReference>
<dbReference type="GO" id="GO:0000398">
    <property type="term" value="P:mRNA splicing, via spliceosome"/>
    <property type="evidence" value="ECO:0007669"/>
    <property type="project" value="InterPro"/>
</dbReference>
<gene>
    <name evidence="3" type="ORF">B0T19DRAFT_382666</name>
</gene>
<comment type="caution">
    <text evidence="3">The sequence shown here is derived from an EMBL/GenBank/DDBJ whole genome shotgun (WGS) entry which is preliminary data.</text>
</comment>
<dbReference type="PANTHER" id="PTHR12111:SF2">
    <property type="entry name" value="SPLICING FACTOR YJU2B-RELATED"/>
    <property type="match status" value="1"/>
</dbReference>
<comment type="similarity">
    <text evidence="1">Belongs to the CWC16 family.</text>
</comment>
<dbReference type="EMBL" id="JAUEPO010000002">
    <property type="protein sequence ID" value="KAK3333769.1"/>
    <property type="molecule type" value="Genomic_DNA"/>
</dbReference>